<protein>
    <submittedName>
        <fullName evidence="1">Uncharacterized protein</fullName>
    </submittedName>
</protein>
<reference evidence="1" key="1">
    <citation type="submission" date="2018-12" db="EMBL/GenBank/DDBJ databases">
        <authorList>
            <person name="Will S."/>
            <person name="Neumann-Schaal M."/>
            <person name="Henke P."/>
        </authorList>
    </citation>
    <scope>NUCLEOTIDE SEQUENCE</scope>
    <source>
        <strain evidence="1">PCC 7102</strain>
    </source>
</reference>
<gene>
    <name evidence="1" type="ORF">DSM106972_066000</name>
</gene>
<evidence type="ECO:0000313" key="2">
    <source>
        <dbReference type="Proteomes" id="UP000271624"/>
    </source>
</evidence>
<reference evidence="1" key="2">
    <citation type="journal article" date="2019" name="Genome Biol. Evol.">
        <title>Day and night: Metabolic profiles and evolutionary relationships of six axenic non-marine cyanobacteria.</title>
        <authorList>
            <person name="Will S.E."/>
            <person name="Henke P."/>
            <person name="Boedeker C."/>
            <person name="Huang S."/>
            <person name="Brinkmann H."/>
            <person name="Rohde M."/>
            <person name="Jarek M."/>
            <person name="Friedl T."/>
            <person name="Seufert S."/>
            <person name="Schumacher M."/>
            <person name="Overmann J."/>
            <person name="Neumann-Schaal M."/>
            <person name="Petersen J."/>
        </authorList>
    </citation>
    <scope>NUCLEOTIDE SEQUENCE [LARGE SCALE GENOMIC DNA]</scope>
    <source>
        <strain evidence="1">PCC 7102</strain>
    </source>
</reference>
<organism evidence="1 2">
    <name type="scientific">Dulcicalothrix desertica PCC 7102</name>
    <dbReference type="NCBI Taxonomy" id="232991"/>
    <lineage>
        <taxon>Bacteria</taxon>
        <taxon>Bacillati</taxon>
        <taxon>Cyanobacteriota</taxon>
        <taxon>Cyanophyceae</taxon>
        <taxon>Nostocales</taxon>
        <taxon>Calotrichaceae</taxon>
        <taxon>Dulcicalothrix</taxon>
    </lineage>
</organism>
<dbReference type="EMBL" id="RSCL01000019">
    <property type="protein sequence ID" value="RUT01503.1"/>
    <property type="molecule type" value="Genomic_DNA"/>
</dbReference>
<dbReference type="AlphaFoldDB" id="A0A3S1AID4"/>
<keyword evidence="2" id="KW-1185">Reference proteome</keyword>
<comment type="caution">
    <text evidence="1">The sequence shown here is derived from an EMBL/GenBank/DDBJ whole genome shotgun (WGS) entry which is preliminary data.</text>
</comment>
<sequence>MTKNRRSFDVDYSEGGAIMPTNRLQNMLNQVQQQGSITSQSGYPNVIDTEVVQPIEVKHITSPVSNKAVIPRIEILPLGSRALSNPKEGGESIRI</sequence>
<name>A0A3S1AID4_9CYAN</name>
<dbReference type="RefSeq" id="WP_233787932.1">
    <property type="nucleotide sequence ID" value="NZ_RSCL01000019.1"/>
</dbReference>
<accession>A0A3S1AID4</accession>
<proteinExistence type="predicted"/>
<dbReference type="Proteomes" id="UP000271624">
    <property type="component" value="Unassembled WGS sequence"/>
</dbReference>
<evidence type="ECO:0000313" key="1">
    <source>
        <dbReference type="EMBL" id="RUT01503.1"/>
    </source>
</evidence>